<gene>
    <name evidence="5" type="ORF">AFUS01_LOCUS33199</name>
</gene>
<comment type="caution">
    <text evidence="5">The sequence shown here is derived from an EMBL/GenBank/DDBJ whole genome shotgun (WGS) entry which is preliminary data.</text>
</comment>
<evidence type="ECO:0000256" key="1">
    <source>
        <dbReference type="ARBA" id="ARBA00022741"/>
    </source>
</evidence>
<name>A0A8J2PIE3_9HEXA</name>
<keyword evidence="1" id="KW-0547">Nucleotide-binding</keyword>
<evidence type="ECO:0000259" key="4">
    <source>
        <dbReference type="PROSITE" id="PS51715"/>
    </source>
</evidence>
<reference evidence="5" key="1">
    <citation type="submission" date="2021-06" db="EMBL/GenBank/DDBJ databases">
        <authorList>
            <person name="Hodson N. C."/>
            <person name="Mongue J. A."/>
            <person name="Jaron S. K."/>
        </authorList>
    </citation>
    <scope>NUCLEOTIDE SEQUENCE</scope>
</reference>
<comment type="similarity">
    <text evidence="3">Belongs to the TRAFAC class dynamin-like GTPase superfamily. GB1/RHD3 GTPase family.</text>
</comment>
<feature type="non-terminal residue" evidence="5">
    <location>
        <position position="1"/>
    </location>
</feature>
<feature type="non-terminal residue" evidence="5">
    <location>
        <position position="254"/>
    </location>
</feature>
<proteinExistence type="inferred from homology"/>
<dbReference type="InterPro" id="IPR015894">
    <property type="entry name" value="Guanylate-bd_N"/>
</dbReference>
<sequence>TQVLRDILSKAGDYPIAVITIAGPGRKGKSFMLSYIVRYLQALERSENGDAGDWMDKKNPNVPWNGNKGFSFRNGMDRTTDGIWMWTRPFIIKKSESDSPIAILVMDTEGCFDPYSNDQEQSSIVGLSLLLSSCFIYNDSGLINENTIATLAKFMQYGQIASECFDGKVFQRLMFLIRDWTTTGFEYGAAGGQGFILKCLSSKPRMAQQAKDNRKLIHDNFEDYNAYLMPFPGREVVSDDFTGSVGEMNEEFQN</sequence>
<dbReference type="Pfam" id="PF02263">
    <property type="entry name" value="GBP"/>
    <property type="match status" value="1"/>
</dbReference>
<dbReference type="AlphaFoldDB" id="A0A8J2PIE3"/>
<accession>A0A8J2PIE3</accession>
<evidence type="ECO:0000313" key="5">
    <source>
        <dbReference type="EMBL" id="CAG7822959.1"/>
    </source>
</evidence>
<dbReference type="PROSITE" id="PS51715">
    <property type="entry name" value="G_GB1_RHD3"/>
    <property type="match status" value="1"/>
</dbReference>
<dbReference type="InterPro" id="IPR030386">
    <property type="entry name" value="G_GB1_RHD3_dom"/>
</dbReference>
<evidence type="ECO:0000256" key="3">
    <source>
        <dbReference type="PROSITE-ProRule" id="PRU01052"/>
    </source>
</evidence>
<dbReference type="Proteomes" id="UP000708208">
    <property type="component" value="Unassembled WGS sequence"/>
</dbReference>
<dbReference type="GO" id="GO:0003924">
    <property type="term" value="F:GTPase activity"/>
    <property type="evidence" value="ECO:0007669"/>
    <property type="project" value="InterPro"/>
</dbReference>
<dbReference type="PANTHER" id="PTHR10751">
    <property type="entry name" value="GUANYLATE BINDING PROTEIN"/>
    <property type="match status" value="1"/>
</dbReference>
<dbReference type="GO" id="GO:0005525">
    <property type="term" value="F:GTP binding"/>
    <property type="evidence" value="ECO:0007669"/>
    <property type="project" value="UniProtKB-KW"/>
</dbReference>
<protein>
    <recommendedName>
        <fullName evidence="4">GB1/RHD3-type G domain-containing protein</fullName>
    </recommendedName>
</protein>
<evidence type="ECO:0000313" key="6">
    <source>
        <dbReference type="Proteomes" id="UP000708208"/>
    </source>
</evidence>
<keyword evidence="6" id="KW-1185">Reference proteome</keyword>
<feature type="domain" description="GB1/RHD3-type G" evidence="4">
    <location>
        <begin position="13"/>
        <end position="254"/>
    </location>
</feature>
<dbReference type="OrthoDB" id="7788754at2759"/>
<dbReference type="EMBL" id="CAJVCH010527922">
    <property type="protein sequence ID" value="CAG7822959.1"/>
    <property type="molecule type" value="Genomic_DNA"/>
</dbReference>
<organism evidence="5 6">
    <name type="scientific">Allacma fusca</name>
    <dbReference type="NCBI Taxonomy" id="39272"/>
    <lineage>
        <taxon>Eukaryota</taxon>
        <taxon>Metazoa</taxon>
        <taxon>Ecdysozoa</taxon>
        <taxon>Arthropoda</taxon>
        <taxon>Hexapoda</taxon>
        <taxon>Collembola</taxon>
        <taxon>Symphypleona</taxon>
        <taxon>Sminthuridae</taxon>
        <taxon>Allacma</taxon>
    </lineage>
</organism>
<evidence type="ECO:0000256" key="2">
    <source>
        <dbReference type="ARBA" id="ARBA00023134"/>
    </source>
</evidence>
<keyword evidence="2" id="KW-0342">GTP-binding</keyword>